<dbReference type="Proteomes" id="UP000255417">
    <property type="component" value="Unassembled WGS sequence"/>
</dbReference>
<gene>
    <name evidence="1" type="ORF">NCTC12872_00176</name>
</gene>
<protein>
    <submittedName>
        <fullName evidence="1">Uncharacterized protein</fullName>
    </submittedName>
</protein>
<name>A0A379C7G9_9PAST</name>
<accession>A0A379C7G9</accession>
<evidence type="ECO:0000313" key="1">
    <source>
        <dbReference type="EMBL" id="SUB58224.1"/>
    </source>
</evidence>
<organism evidence="1 2">
    <name type="scientific">Phocoenobacter uteri</name>
    <dbReference type="NCBI Taxonomy" id="146806"/>
    <lineage>
        <taxon>Bacteria</taxon>
        <taxon>Pseudomonadati</taxon>
        <taxon>Pseudomonadota</taxon>
        <taxon>Gammaproteobacteria</taxon>
        <taxon>Pasteurellales</taxon>
        <taxon>Pasteurellaceae</taxon>
        <taxon>Phocoenobacter</taxon>
    </lineage>
</organism>
<dbReference type="EMBL" id="UGTA01000001">
    <property type="protein sequence ID" value="SUB58224.1"/>
    <property type="molecule type" value="Genomic_DNA"/>
</dbReference>
<evidence type="ECO:0000313" key="2">
    <source>
        <dbReference type="Proteomes" id="UP000255417"/>
    </source>
</evidence>
<dbReference type="AlphaFoldDB" id="A0A379C7G9"/>
<proteinExistence type="predicted"/>
<keyword evidence="2" id="KW-1185">Reference proteome</keyword>
<sequence>MCILAPILTRSILFLNTILGFPCRLQEYTQLFPCLVTNSCFPFFKIHIFIMCKTRKYYAKKQLSKFLVKFLILMRRIKEIKNRLVNKLSGLKSLRFVKDYSATTTIVTCEATSA</sequence>
<reference evidence="1 2" key="1">
    <citation type="submission" date="2018-06" db="EMBL/GenBank/DDBJ databases">
        <authorList>
            <consortium name="Pathogen Informatics"/>
            <person name="Doyle S."/>
        </authorList>
    </citation>
    <scope>NUCLEOTIDE SEQUENCE [LARGE SCALE GENOMIC DNA]</scope>
    <source>
        <strain evidence="1 2">NCTC12872</strain>
    </source>
</reference>